<dbReference type="PANTHER" id="PTHR36222">
    <property type="entry name" value="SERINE PROTEASE INHIBITOR RV3364C"/>
    <property type="match status" value="1"/>
</dbReference>
<proteinExistence type="predicted"/>
<name>A0ABU8M3W0_9PSEU</name>
<dbReference type="SMART" id="SM00960">
    <property type="entry name" value="Robl_LC7"/>
    <property type="match status" value="1"/>
</dbReference>
<dbReference type="Proteomes" id="UP001369736">
    <property type="component" value="Unassembled WGS sequence"/>
</dbReference>
<organism evidence="2 3">
    <name type="scientific">Actinomycetospora flava</name>
    <dbReference type="NCBI Taxonomy" id="3129232"/>
    <lineage>
        <taxon>Bacteria</taxon>
        <taxon>Bacillati</taxon>
        <taxon>Actinomycetota</taxon>
        <taxon>Actinomycetes</taxon>
        <taxon>Pseudonocardiales</taxon>
        <taxon>Pseudonocardiaceae</taxon>
        <taxon>Actinomycetospora</taxon>
    </lineage>
</organism>
<reference evidence="2 3" key="1">
    <citation type="submission" date="2024-03" db="EMBL/GenBank/DDBJ databases">
        <title>Actinomycetospora sp. OC33-EN07, a novel actinomycete isolated from wild orchid (Aerides multiflora).</title>
        <authorList>
            <person name="Suriyachadkun C."/>
        </authorList>
    </citation>
    <scope>NUCLEOTIDE SEQUENCE [LARGE SCALE GENOMIC DNA]</scope>
    <source>
        <strain evidence="2 3">OC33-EN07</strain>
    </source>
</reference>
<evidence type="ECO:0000313" key="2">
    <source>
        <dbReference type="EMBL" id="MEJ2862052.1"/>
    </source>
</evidence>
<accession>A0ABU8M3W0</accession>
<evidence type="ECO:0000259" key="1">
    <source>
        <dbReference type="SMART" id="SM00960"/>
    </source>
</evidence>
<dbReference type="Gene3D" id="3.30.450.30">
    <property type="entry name" value="Dynein light chain 2a, cytoplasmic"/>
    <property type="match status" value="1"/>
</dbReference>
<dbReference type="RefSeq" id="WP_337703368.1">
    <property type="nucleotide sequence ID" value="NZ_JBBEGM010000004.1"/>
</dbReference>
<dbReference type="Pfam" id="PF03259">
    <property type="entry name" value="Robl_LC7"/>
    <property type="match status" value="1"/>
</dbReference>
<evidence type="ECO:0000313" key="3">
    <source>
        <dbReference type="Proteomes" id="UP001369736"/>
    </source>
</evidence>
<feature type="domain" description="Roadblock/LAMTOR2" evidence="1">
    <location>
        <begin position="10"/>
        <end position="100"/>
    </location>
</feature>
<gene>
    <name evidence="2" type="ORF">WCD58_12850</name>
</gene>
<sequence length="138" mass="14542">MSTETPARMAWLVDDFVTRVPGVAHAVVISADGLLLTHSSRLPDERADQLAAVAAGLVSLAGGAARCFDAGEVVQTVVEMAQGLVLTMAIRDGSCLVVLATADCDRGLVGYEMTLMTARVGKALTPEVRRELRTTRTS</sequence>
<comment type="caution">
    <text evidence="2">The sequence shown here is derived from an EMBL/GenBank/DDBJ whole genome shotgun (WGS) entry which is preliminary data.</text>
</comment>
<dbReference type="SUPFAM" id="SSF103196">
    <property type="entry name" value="Roadblock/LC7 domain"/>
    <property type="match status" value="1"/>
</dbReference>
<protein>
    <submittedName>
        <fullName evidence="2">Roadblock/LC7 domain-containing protein</fullName>
    </submittedName>
</protein>
<dbReference type="InterPro" id="IPR053141">
    <property type="entry name" value="Mycobact_SerProt_Inhib_Rv3364c"/>
</dbReference>
<dbReference type="InterPro" id="IPR004942">
    <property type="entry name" value="Roadblock/LAMTOR2_dom"/>
</dbReference>
<keyword evidence="3" id="KW-1185">Reference proteome</keyword>
<dbReference type="PANTHER" id="PTHR36222:SF1">
    <property type="entry name" value="SERINE PROTEASE INHIBITOR RV3364C"/>
    <property type="match status" value="1"/>
</dbReference>
<dbReference type="EMBL" id="JBBEGM010000004">
    <property type="protein sequence ID" value="MEJ2862052.1"/>
    <property type="molecule type" value="Genomic_DNA"/>
</dbReference>